<keyword evidence="8" id="KW-0443">Lipid metabolism</keyword>
<evidence type="ECO:0000256" key="5">
    <source>
        <dbReference type="PIRSR" id="PIRSR000865-1"/>
    </source>
</evidence>
<dbReference type="EC" id="3.1.1.3" evidence="8"/>
<accession>A0A1B8Y4C2</accession>
<dbReference type="Gene3D" id="2.60.60.20">
    <property type="entry name" value="PLAT/LH2 domain"/>
    <property type="match status" value="1"/>
</dbReference>
<dbReference type="FunFam" id="2.60.60.20:FF:000003">
    <property type="entry name" value="Triacylglycerol lipase"/>
    <property type="match status" value="1"/>
</dbReference>
<keyword evidence="8" id="KW-0732">Signal</keyword>
<dbReference type="SUPFAM" id="SSF53474">
    <property type="entry name" value="alpha/beta-Hydrolases"/>
    <property type="match status" value="1"/>
</dbReference>
<evidence type="ECO:0000256" key="4">
    <source>
        <dbReference type="ARBA" id="ARBA00023157"/>
    </source>
</evidence>
<feature type="signal peptide" evidence="8">
    <location>
        <begin position="1"/>
        <end position="22"/>
    </location>
</feature>
<evidence type="ECO:0000256" key="3">
    <source>
        <dbReference type="ARBA" id="ARBA00022525"/>
    </source>
</evidence>
<dbReference type="InterPro" id="IPR000734">
    <property type="entry name" value="TAG_lipase"/>
</dbReference>
<reference evidence="11" key="1">
    <citation type="submission" date="2009-11" db="EMBL/GenBank/DDBJ databases">
        <authorList>
            <consortium name="US DOE Joint Genome Institute (JGI-PGF)"/>
            <person name="Ottilar R."/>
            <person name="Schmutz J."/>
            <person name="Salamov A."/>
            <person name="Cheng J.F."/>
            <person name="Lucas S."/>
            <person name="Pitluck S."/>
            <person name="Gundlach H."/>
            <person name="Guo Y."/>
            <person name="Haberer G."/>
            <person name="Nasrallah J."/>
            <person name="Mayer K.F.X."/>
            <person name="van de Peer Y."/>
            <person name="Weigel D."/>
            <person name="Grigoriev I.V."/>
        </authorList>
    </citation>
    <scope>NUCLEOTIDE SEQUENCE</scope>
    <source>
        <strain evidence="11">Nigerian</strain>
    </source>
</reference>
<comment type="catalytic activity">
    <reaction evidence="8">
        <text>a triacylglycerol + H2O = a diacylglycerol + a fatty acid + H(+)</text>
        <dbReference type="Rhea" id="RHEA:12044"/>
        <dbReference type="ChEBI" id="CHEBI:15377"/>
        <dbReference type="ChEBI" id="CHEBI:15378"/>
        <dbReference type="ChEBI" id="CHEBI:17855"/>
        <dbReference type="ChEBI" id="CHEBI:18035"/>
        <dbReference type="ChEBI" id="CHEBI:28868"/>
        <dbReference type="EC" id="3.1.1.3"/>
    </reaction>
</comment>
<gene>
    <name evidence="11" type="ORF">XENTR_v90026666mg</name>
</gene>
<keyword evidence="4 8" id="KW-1015">Disulfide bond</keyword>
<comment type="similarity">
    <text evidence="2 7">Belongs to the AB hydrolase superfamily. Lipase family.</text>
</comment>
<dbReference type="ESTHER" id="xentr-f6yvq3">
    <property type="family name" value="Pancreatic_lipase"/>
</dbReference>
<dbReference type="PRINTS" id="PR00821">
    <property type="entry name" value="TAGLIPASE"/>
</dbReference>
<feature type="transmembrane region" description="Helical" evidence="9">
    <location>
        <begin position="32"/>
        <end position="51"/>
    </location>
</feature>
<feature type="active site" description="Charge relay system" evidence="5">
    <location>
        <position position="232"/>
    </location>
</feature>
<keyword evidence="6" id="KW-0479">Metal-binding</keyword>
<comment type="subcellular location">
    <subcellularLocation>
        <location evidence="1 8">Secreted</location>
    </subcellularLocation>
</comment>
<keyword evidence="9" id="KW-0472">Membrane</keyword>
<dbReference type="GO" id="GO:0016042">
    <property type="term" value="P:lipid catabolic process"/>
    <property type="evidence" value="ECO:0007669"/>
    <property type="project" value="UniProtKB-KW"/>
</dbReference>
<dbReference type="InterPro" id="IPR033906">
    <property type="entry name" value="Lipase_N"/>
</dbReference>
<dbReference type="InterPro" id="IPR002331">
    <property type="entry name" value="Lipase_panc"/>
</dbReference>
<keyword evidence="9" id="KW-1133">Transmembrane helix</keyword>
<protein>
    <recommendedName>
        <fullName evidence="8">Triacylglycerol lipase</fullName>
        <ecNumber evidence="8">3.1.1.3</ecNumber>
    </recommendedName>
    <alternativeName>
        <fullName evidence="8">Pancreatic lipase</fullName>
    </alternativeName>
</protein>
<keyword evidence="8" id="KW-0442">Lipid degradation</keyword>
<feature type="chain" id="PRO_5008448297" description="Triacylglycerol lipase" evidence="8">
    <location>
        <begin position="23"/>
        <end position="507"/>
    </location>
</feature>
<dbReference type="GO" id="GO:0004806">
    <property type="term" value="F:triacylglycerol lipase activity"/>
    <property type="evidence" value="ECO:0007669"/>
    <property type="project" value="UniProtKB-EC"/>
</dbReference>
<organism evidence="11">
    <name type="scientific">Xenopus tropicalis</name>
    <name type="common">Western clawed frog</name>
    <name type="synonym">Silurana tropicalis</name>
    <dbReference type="NCBI Taxonomy" id="8364"/>
    <lineage>
        <taxon>Eukaryota</taxon>
        <taxon>Metazoa</taxon>
        <taxon>Chordata</taxon>
        <taxon>Craniata</taxon>
        <taxon>Vertebrata</taxon>
        <taxon>Euteleostomi</taxon>
        <taxon>Amphibia</taxon>
        <taxon>Batrachia</taxon>
        <taxon>Anura</taxon>
        <taxon>Pipoidea</taxon>
        <taxon>Pipidae</taxon>
        <taxon>Xenopodinae</taxon>
        <taxon>Xenopus</taxon>
        <taxon>Silurana</taxon>
    </lineage>
</organism>
<evidence type="ECO:0000256" key="6">
    <source>
        <dbReference type="PIRSR" id="PIRSR000865-2"/>
    </source>
</evidence>
<dbReference type="Gene3D" id="3.40.50.1820">
    <property type="entry name" value="alpha/beta hydrolase"/>
    <property type="match status" value="1"/>
</dbReference>
<dbReference type="GO" id="GO:0046872">
    <property type="term" value="F:metal ion binding"/>
    <property type="evidence" value="ECO:0007669"/>
    <property type="project" value="UniProtKB-KW"/>
</dbReference>
<feature type="domain" description="Lipase" evidence="10">
    <location>
        <begin position="55"/>
        <end position="388"/>
    </location>
</feature>
<evidence type="ECO:0000256" key="2">
    <source>
        <dbReference type="ARBA" id="ARBA00010701"/>
    </source>
</evidence>
<evidence type="ECO:0000256" key="7">
    <source>
        <dbReference type="RuleBase" id="RU004262"/>
    </source>
</evidence>
<dbReference type="PANTHER" id="PTHR11610:SF182">
    <property type="entry name" value="TRIACYLGLYCEROL LIPASE"/>
    <property type="match status" value="1"/>
</dbReference>
<dbReference type="AlphaFoldDB" id="A0A1B8Y4C2"/>
<evidence type="ECO:0000313" key="11">
    <source>
        <dbReference type="EMBL" id="OCA17778.1"/>
    </source>
</evidence>
<dbReference type="FunFam" id="3.40.50.1820:FF:001060">
    <property type="entry name" value="Triacylglycerol lipase"/>
    <property type="match status" value="1"/>
</dbReference>
<evidence type="ECO:0000256" key="9">
    <source>
        <dbReference type="SAM" id="Phobius"/>
    </source>
</evidence>
<keyword evidence="9" id="KW-0812">Transmembrane</keyword>
<dbReference type="InterPro" id="IPR029058">
    <property type="entry name" value="AB_hydrolase_fold"/>
</dbReference>
<keyword evidence="3 8" id="KW-0964">Secreted</keyword>
<reference evidence="11" key="2">
    <citation type="journal article" date="2010" name="Science">
        <title>The genome of the Western clawed frog Xenopus tropicalis.</title>
        <authorList>
            <person name="Hellsten U."/>
            <person name="Harland R.M."/>
            <person name="Gilchrist M.J."/>
            <person name="Hendrix D."/>
            <person name="Jurka J."/>
            <person name="Kapitonov V."/>
            <person name="Ovcharenko I."/>
            <person name="Putnam N.H."/>
            <person name="Shu S."/>
            <person name="Taher L."/>
            <person name="Blitz I.L."/>
            <person name="Blumberg B."/>
            <person name="Dichmann D.S."/>
            <person name="Dubchak I."/>
            <person name="Amaya E."/>
            <person name="Detter J.C."/>
            <person name="Fletcher R."/>
            <person name="Gerhard D.S."/>
            <person name="Goodstein D."/>
            <person name="Graves T."/>
            <person name="Grigoriev I.V."/>
            <person name="Grimwood J."/>
            <person name="Kawashima T."/>
            <person name="Lindquist E."/>
            <person name="Lucas S.M."/>
            <person name="Mead P.E."/>
            <person name="Mitros T."/>
            <person name="Ogino H."/>
            <person name="Ohta Y."/>
            <person name="Poliakov A.V."/>
            <person name="Pollet N."/>
            <person name="Robert J."/>
            <person name="Salamov A."/>
            <person name="Sater A.K."/>
            <person name="Schmutz J."/>
            <person name="Terry A."/>
            <person name="Vize P.D."/>
            <person name="Warren W.C."/>
            <person name="Wells D."/>
            <person name="Wills A."/>
            <person name="Wilson R.K."/>
            <person name="Zimmerman L.B."/>
            <person name="Zorn A.M."/>
            <person name="Grainger R."/>
            <person name="Grammer T."/>
            <person name="Khokha M.K."/>
            <person name="Richardson P.M."/>
            <person name="Rokhsar D.S."/>
        </authorList>
    </citation>
    <scope>NUCLEOTIDE SEQUENCE [LARGE SCALE GENOMIC DNA]</scope>
    <source>
        <strain evidence="11">Nigerian</strain>
    </source>
</reference>
<feature type="binding site" evidence="6">
    <location>
        <position position="248"/>
    </location>
    <ligand>
        <name>Ca(2+)</name>
        <dbReference type="ChEBI" id="CHEBI:29108"/>
    </ligand>
</feature>
<evidence type="ECO:0000259" key="10">
    <source>
        <dbReference type="Pfam" id="PF00151"/>
    </source>
</evidence>
<reference evidence="11" key="3">
    <citation type="submission" date="2016-05" db="EMBL/GenBank/DDBJ databases">
        <title>WGS assembly of Xenopus tropicalis.</title>
        <authorList>
            <person name="Sessions A."/>
            <person name="Jenkins J."/>
            <person name="Mitros T."/>
            <person name="Lyons J.T."/>
            <person name="Dichmann D.S."/>
            <person name="Robert J."/>
            <person name="Harland R.M."/>
            <person name="Rokhsar D.S."/>
        </authorList>
    </citation>
    <scope>NUCLEOTIDE SEQUENCE</scope>
    <source>
        <strain evidence="11">Nigerian</strain>
    </source>
</reference>
<dbReference type="Pfam" id="PF00151">
    <property type="entry name" value="Lipase"/>
    <property type="match status" value="1"/>
</dbReference>
<proteinExistence type="inferred from homology"/>
<evidence type="ECO:0000256" key="8">
    <source>
        <dbReference type="RuleBase" id="RU362046"/>
    </source>
</evidence>
<name>A0A1B8Y4C2_XENTR</name>
<dbReference type="SUPFAM" id="SSF49723">
    <property type="entry name" value="Lipase/lipooxygenase domain (PLAT/LH2 domain)"/>
    <property type="match status" value="1"/>
</dbReference>
<dbReference type="InterPro" id="IPR013818">
    <property type="entry name" value="Lipase"/>
</dbReference>
<dbReference type="PANTHER" id="PTHR11610">
    <property type="entry name" value="LIPASE"/>
    <property type="match status" value="1"/>
</dbReference>
<feature type="binding site" evidence="6">
    <location>
        <position position="246"/>
    </location>
    <ligand>
        <name>Ca(2+)</name>
        <dbReference type="ChEBI" id="CHEBI:29108"/>
    </ligand>
</feature>
<dbReference type="CDD" id="cd00707">
    <property type="entry name" value="Pancreat_lipase_like"/>
    <property type="match status" value="1"/>
</dbReference>
<evidence type="ECO:0000256" key="1">
    <source>
        <dbReference type="ARBA" id="ARBA00004613"/>
    </source>
</evidence>
<sequence length="507" mass="56224">MSEPLTNVSLLWVLIVLHGCLRIVTDDMSEPLTNVSLLWVLIVLHGCLGIVTGREVCYYPLGCFSDEQPWAGTPERPLAALPWSPEEINTRFFLHTRQNPKQHQIISARNLTGIKASAFRANRKTCLIVHGMGDTAENYWVPEMCKAILEVEDANCMGVDWHDGSGWIYIYIQALNNARLVGAEIAYLLKVLWENLRYPAAKVHVIGHSLGAHAAGEAGRRHGGIGRITGLDPARYYFEGAPAEVRLDPTDATFVDVIHTDTSPLTGVGIVKPIGHLDFYPNGGKRMIGCPSKLSFLSNFNALIDSVVCHHFRALRYYYESIKSPEGFLGYPCDSYVSFSSATDIYLPFQGASFPCAEGRCSFMGHFSQLPPALTATQQTFYLNTGGSISRFSRWRYKVSVTLRGTKTFKGRFYVVLPAPGGATQEYQIIRKDPPSGNAFSGFVDVDLALSKMKYVTCKWEPTLFNLLRHQFGAQRIEIQRGQDGEVSAFCGSGTGREYVLQTLAPC</sequence>
<dbReference type="EMBL" id="KV460465">
    <property type="protein sequence ID" value="OCA17778.1"/>
    <property type="molecule type" value="Genomic_DNA"/>
</dbReference>
<dbReference type="PIRSF" id="PIRSF000865">
    <property type="entry name" value="Lipoprotein_lipase_LIPH"/>
    <property type="match status" value="1"/>
</dbReference>
<dbReference type="InterPro" id="IPR016272">
    <property type="entry name" value="Lipase_LIPH"/>
</dbReference>
<dbReference type="GO" id="GO:0005576">
    <property type="term" value="C:extracellular region"/>
    <property type="evidence" value="ECO:0007669"/>
    <property type="project" value="UniProtKB-SubCell"/>
</dbReference>
<keyword evidence="6" id="KW-0106">Calcium</keyword>
<dbReference type="PRINTS" id="PR00823">
    <property type="entry name" value="PANCLIPASE"/>
</dbReference>
<feature type="active site" description="Nucleophile" evidence="5">
    <location>
        <position position="209"/>
    </location>
</feature>
<feature type="binding site" evidence="6">
    <location>
        <position position="251"/>
    </location>
    <ligand>
        <name>Ca(2+)</name>
        <dbReference type="ChEBI" id="CHEBI:29108"/>
    </ligand>
</feature>
<feature type="active site" description="Charge relay system" evidence="5">
    <location>
        <position position="311"/>
    </location>
</feature>
<dbReference type="InterPro" id="IPR036392">
    <property type="entry name" value="PLAT/LH2_dom_sf"/>
</dbReference>